<organism evidence="25 26">
    <name type="scientific">Bemisia tabaci</name>
    <name type="common">Sweetpotato whitefly</name>
    <name type="synonym">Aleurodes tabaci</name>
    <dbReference type="NCBI Taxonomy" id="7038"/>
    <lineage>
        <taxon>Eukaryota</taxon>
        <taxon>Metazoa</taxon>
        <taxon>Ecdysozoa</taxon>
        <taxon>Arthropoda</taxon>
        <taxon>Hexapoda</taxon>
        <taxon>Insecta</taxon>
        <taxon>Pterygota</taxon>
        <taxon>Neoptera</taxon>
        <taxon>Paraneoptera</taxon>
        <taxon>Hemiptera</taxon>
        <taxon>Sternorrhyncha</taxon>
        <taxon>Aleyrodoidea</taxon>
        <taxon>Aleyrodidae</taxon>
        <taxon>Aleyrodinae</taxon>
        <taxon>Bemisia</taxon>
    </lineage>
</organism>
<dbReference type="InterPro" id="IPR003888">
    <property type="entry name" value="FYrich_N"/>
</dbReference>
<feature type="compositionally biased region" description="Polar residues" evidence="19">
    <location>
        <begin position="654"/>
        <end position="663"/>
    </location>
</feature>
<reference evidence="25" key="1">
    <citation type="submission" date="2021-12" db="EMBL/GenBank/DDBJ databases">
        <authorList>
            <person name="King R."/>
        </authorList>
    </citation>
    <scope>NUCLEOTIDE SEQUENCE</scope>
</reference>
<dbReference type="PANTHER" id="PTHR45838:SF4">
    <property type="entry name" value="HISTONE-LYSINE N-METHYLTRANSFERASE TRITHORAX"/>
    <property type="match status" value="1"/>
</dbReference>
<keyword evidence="14" id="KW-0238">DNA-binding</keyword>
<evidence type="ECO:0000256" key="2">
    <source>
        <dbReference type="ARBA" id="ARBA00012183"/>
    </source>
</evidence>
<keyword evidence="5" id="KW-0808">Transferase</keyword>
<dbReference type="GO" id="GO:0045893">
    <property type="term" value="P:positive regulation of DNA-templated transcription"/>
    <property type="evidence" value="ECO:0007669"/>
    <property type="project" value="TreeGrafter"/>
</dbReference>
<dbReference type="PROSITE" id="PS50868">
    <property type="entry name" value="POST_SET"/>
    <property type="match status" value="1"/>
</dbReference>
<dbReference type="Pfam" id="PF00628">
    <property type="entry name" value="PHD"/>
    <property type="match status" value="2"/>
</dbReference>
<feature type="region of interest" description="Disordered" evidence="19">
    <location>
        <begin position="1078"/>
        <end position="1120"/>
    </location>
</feature>
<dbReference type="FunFam" id="3.30.40.10:FF:000002">
    <property type="entry name" value="Histone-lysine N-methyltransferase"/>
    <property type="match status" value="1"/>
</dbReference>
<keyword evidence="16" id="KW-0539">Nucleus</keyword>
<dbReference type="GO" id="GO:0042800">
    <property type="term" value="F:histone H3K4 methyltransferase activity"/>
    <property type="evidence" value="ECO:0007669"/>
    <property type="project" value="TreeGrafter"/>
</dbReference>
<dbReference type="SUPFAM" id="SSF82199">
    <property type="entry name" value="SET domain"/>
    <property type="match status" value="1"/>
</dbReference>
<comment type="subcellular location">
    <subcellularLocation>
        <location evidence="1">Nucleus</location>
    </subcellularLocation>
</comment>
<feature type="compositionally biased region" description="Polar residues" evidence="19">
    <location>
        <begin position="224"/>
        <end position="241"/>
    </location>
</feature>
<evidence type="ECO:0000256" key="15">
    <source>
        <dbReference type="ARBA" id="ARBA00023163"/>
    </source>
</evidence>
<dbReference type="GO" id="GO:0008270">
    <property type="term" value="F:zinc ion binding"/>
    <property type="evidence" value="ECO:0007669"/>
    <property type="project" value="UniProtKB-KW"/>
</dbReference>
<feature type="compositionally biased region" description="Polar residues" evidence="19">
    <location>
        <begin position="1078"/>
        <end position="1099"/>
    </location>
</feature>
<evidence type="ECO:0000256" key="9">
    <source>
        <dbReference type="ARBA" id="ARBA00022771"/>
    </source>
</evidence>
<dbReference type="SMART" id="SM00249">
    <property type="entry name" value="PHD"/>
    <property type="match status" value="4"/>
</dbReference>
<keyword evidence="10" id="KW-0862">Zinc</keyword>
<dbReference type="SMART" id="SM00184">
    <property type="entry name" value="RING"/>
    <property type="match status" value="3"/>
</dbReference>
<gene>
    <name evidence="25" type="ORF">BEMITA_LOCUS9435</name>
</gene>
<evidence type="ECO:0000256" key="17">
    <source>
        <dbReference type="ARBA" id="ARBA00071661"/>
    </source>
</evidence>
<dbReference type="PROSITE" id="PS51542">
    <property type="entry name" value="FYRN"/>
    <property type="match status" value="1"/>
</dbReference>
<evidence type="ECO:0000259" key="20">
    <source>
        <dbReference type="PROSITE" id="PS50016"/>
    </source>
</evidence>
<evidence type="ECO:0000256" key="8">
    <source>
        <dbReference type="ARBA" id="ARBA00022737"/>
    </source>
</evidence>
<evidence type="ECO:0000256" key="6">
    <source>
        <dbReference type="ARBA" id="ARBA00022691"/>
    </source>
</evidence>
<evidence type="ECO:0000256" key="7">
    <source>
        <dbReference type="ARBA" id="ARBA00022723"/>
    </source>
</evidence>
<dbReference type="GO" id="GO:0003700">
    <property type="term" value="F:DNA-binding transcription factor activity"/>
    <property type="evidence" value="ECO:0007669"/>
    <property type="project" value="InterPro"/>
</dbReference>
<sequence length="2809" mass="313784">MVRSHFPGKPRSGHRKLISASSCAGGSNEASLVAENIYHGLSAFNATFGHENEQLPTFHGFSPHQVSDAKKAAEASYKHVEKECEARGVIFNPFLPSDKFLKRYQTATGCGAEINCNMCPLEDKENTEKLNCDTDCSDIMSNGPMTSNRLSNSRSNKKILRENLESPDISMDSFSSDSDMCSSKGKLNNANSRKFVLPCRSIHSSRVIKPNKRFMDSAIDDSETASVSSETGENQPLQSSNFVPLKKPKLIFDENKGRDVCWKIDASDATNSSLTSTPSTSRSPLSKGILREAILNIELSPIKTEGLKSSNRAKANTIVCGVCGAVRFYKFKKQTRKFGVISCESCRKFISKMVNLLPTKNAASYNGGVLECHNQKGRIGCCDNPSILRNKEWNFKNVKLVNNQRCPACWLNTCIRKYNIPIDKRIGLSKMVPQEMRIPEFCEEATLSSHEIDYSQQQSDSGVTRWRRTHDKLSKLRKKRHKNAINSISNMARFISAVKNRDQSNETRQKKMEIESRMRVAKNLRKRTSTSLRSKCTDTTVQKLKKNTKDLSKKNKIKKLKKLIRRNIEKRVDNRGVNKASIEERRDKYFMKGPRVKHVCRSASIVLGQPMATFPISSTTVSNNNSPKSKEKENPQSSETPRAETPEPRIKESTPVSAISTSNPPDPNDSDEIFEAPTIKVRDVTQKSTDSDERPFEEIPLARTLQDLGKQQEEEAENQTISVDFWENYDPEEVCKTGFALIASEPIHVPALCFLCGSAGVDRLVHCVSCCEAYHQYCVEMNMHPSKLSLDRNWWRVDWICPKCTFCTVCNDPAPQLCCQRCLKSYHSNCLSPNRQRPHLTDKTWVCPSCLRCKSCNQTNVSKFIGNLPLCSPCFKLRQKGNFCPLCQRCYEDDDYDSKMMECGKCKSWVHAKCEGLSNEKYQVLSYLPESVEYICRVCCDIPPASWWLAVEEELKTGYLNVLKCLSKNKKACDILKWSPKKRTADCVCRSNVRVKPLRFSDSQPSGSKTIHDSDNKCLSKDSLCDIKQNELASNLSDSDMNESDINLNKTSGSSTLNASNLLHVSVENNDCQGNFYGTNSDKTEQFSPHATQSDSGIGSTDDELKATSSIDGESNLDERSFSSGQCYCSGLETWTKAAPTLLSIKKKVSGNEYSSLLQFHDDVESVINSIVESEDLTQVYHQTMAEVFPWFDPQESKVFDASCATSSCDVSMDDNLELETNDIADDLKNEMDENITCLLGYEKDYYYLGKEEKDERICALCKGVSEGPMFEEGRLLYCGHNDWIHSNCALWSSEVFEEIDGSLQNVHSAISRGKMIRCSKCAKKGATVGCCTRNCTETYHFPCAREASCTFLESKTIRCQTHAAGNFEDKILTRQEEFHISRPVYVELERKKKRFLDYRAVKLVVGSLHIHSLGKFEPQVSDTSFAIIPIEFSCSRLFWSSSEPWKVIPYHIKTILIDANCEYDADLDMNYTVDHSVVNESIEEINLAVCEVVSFLCDSVQFKEEESEGQSNVSDLLSEQDTIFEDLPNEFFDGVFKDISMKMMSIEDLVAAGDKDDSNPSDSDGNNMMEIGEDDSQNCPADLPLKRNFEFSLSSRFPKIDSITQTESAESICSSKNVFCKGLSLEKGEDAVLHVKIQEEYNETNDNSAYYLKESNLNSLRLLQVDGLVDCSSCSDTSSNSDESESFWPEEENQMTKKNYIEEARLQNESPTYEIPQLDGSIEVSDETEENPVKCSRCRRTYRTDVSYQRHLSSCNAEYMSSSGESDNEDETKCNSIHNRSTETSNSDIGDSLHVSEINLVDDVTVTMQNSSSINMVSDNKNLGNNFEFTSSGNSAISIDQTESLPSIDSKKVNPTNTFCASITVSKAAFLSGVTSSGGPQYVNSINGKGRPLKTSFMVGKSEPLPPPAQFGNPIMYQQTPTIMDQPQYTGASVTTPTFILQQVPQQMASASINISSFVQPVNSTPNVQYIAAVESSNQPQFIATPDPMNPGSFRIQQSSLISPIVPQVVGAIIQPPVEQIVTMNPQVSNIDFFAAPNPSNNIFLSSQPVMNAVVNNSILCNSVMSNSLLNNTLVNNPVMSNAALNNSLISNPLVSNGYHTMTSQLVQSSKPAIEATSYVIVTTNPSVKDCFSAPVSVQSAQSTTWAPSSNWSFNKHTCKTTKEVTTLYHAKGELIPNQCKPSQVNCVKVVKKETTEEMMIETASVNNPFYEKISAELPTDENVPADEVSRLTNFVKDIPAIFNAHSLKPLTPLPNSSNSSILHQQNESSKDVVLELGTKIPSISISKTTCAPSPSHLCTLTAPQTEFRISTSISKPQVAVCKSVDENVETLDPPSSPPYSVTEVFSNQIKNFRTYSGKKLASKLPINNVLQRTDEKQRTNNILQAVSSTVTSTSSSPQYVKNDISYSNSIIQTSPLSSVNNIINSVLSSKAPLSCKISSKEQVNSPPKTFHSDYLADSRILKPANKIENLESKIKNGLTKHENALTKPKTNLKNGKKCNKPKVVFEINSEDGFSYSTTNLADAWQKIFEAVQQAREARKLPPLPQNPFKNAEASLRTLGLDNNGLKYLLEQLPGVGRCAKYKPTYHKPKPNIVRQDSLKENKSGCARSEPLSTRKEKYDMFSWLASRHRRPPKLLIASEADLINGNRRSTSINLPMAMRFRHLRETSREAVGVFRSDIHGRGLFCLRDIDAGEMVIEYAGEVIRSALTDKRENFYNSKGIGCYMFRIDDYYVVDATLKGNAARFINHSCEPNCYSRIVDILGKKHILIFAQRRIPQGEELTYDYKFPLEDDKISCHCLSRKCRKYLN</sequence>
<dbReference type="InterPro" id="IPR011011">
    <property type="entry name" value="Znf_FYVE_PHD"/>
</dbReference>
<dbReference type="InterPro" id="IPR003616">
    <property type="entry name" value="Post-SET_dom"/>
</dbReference>
<dbReference type="GO" id="GO:0005700">
    <property type="term" value="C:polytene chromosome"/>
    <property type="evidence" value="ECO:0007669"/>
    <property type="project" value="UniProtKB-ARBA"/>
</dbReference>
<evidence type="ECO:0000256" key="5">
    <source>
        <dbReference type="ARBA" id="ARBA00022679"/>
    </source>
</evidence>
<dbReference type="Gene3D" id="3.30.160.360">
    <property type="match status" value="1"/>
</dbReference>
<dbReference type="PROSITE" id="PS51030">
    <property type="entry name" value="NUCLEAR_REC_DBD_2"/>
    <property type="match status" value="1"/>
</dbReference>
<feature type="region of interest" description="Disordered" evidence="19">
    <location>
        <begin position="1761"/>
        <end position="1791"/>
    </location>
</feature>
<feature type="domain" description="PHD-type" evidence="24">
    <location>
        <begin position="1256"/>
        <end position="1364"/>
    </location>
</feature>
<dbReference type="InterPro" id="IPR036427">
    <property type="entry name" value="Bromodomain-like_sf"/>
</dbReference>
<dbReference type="FunFam" id="2.170.270.10:FF:000004">
    <property type="entry name" value="Histone-lysine N-methyltransferase"/>
    <property type="match status" value="1"/>
</dbReference>
<evidence type="ECO:0000256" key="1">
    <source>
        <dbReference type="ARBA" id="ARBA00004123"/>
    </source>
</evidence>
<evidence type="ECO:0000256" key="10">
    <source>
        <dbReference type="ARBA" id="ARBA00022833"/>
    </source>
</evidence>
<evidence type="ECO:0000259" key="22">
    <source>
        <dbReference type="PROSITE" id="PS50868"/>
    </source>
</evidence>
<dbReference type="InterPro" id="IPR001965">
    <property type="entry name" value="Znf_PHD"/>
</dbReference>
<feature type="domain" description="PHD-type" evidence="20">
    <location>
        <begin position="881"/>
        <end position="942"/>
    </location>
</feature>
<dbReference type="Proteomes" id="UP001152759">
    <property type="component" value="Chromosome 5"/>
</dbReference>
<keyword evidence="13" id="KW-0103">Bromodomain</keyword>
<dbReference type="KEGG" id="btab:109039140"/>
<dbReference type="Pfam" id="PF05964">
    <property type="entry name" value="FYRN"/>
    <property type="match status" value="1"/>
</dbReference>
<dbReference type="GO" id="GO:0043565">
    <property type="term" value="F:sequence-specific DNA binding"/>
    <property type="evidence" value="ECO:0007669"/>
    <property type="project" value="InterPro"/>
</dbReference>
<feature type="domain" description="PHD-type" evidence="20">
    <location>
        <begin position="804"/>
        <end position="853"/>
    </location>
</feature>
<dbReference type="Gene3D" id="3.30.40.10">
    <property type="entry name" value="Zinc/RING finger domain, C3HC4 (zinc finger)"/>
    <property type="match status" value="4"/>
</dbReference>
<feature type="region of interest" description="Disordered" evidence="19">
    <location>
        <begin position="615"/>
        <end position="694"/>
    </location>
</feature>
<evidence type="ECO:0000256" key="16">
    <source>
        <dbReference type="ARBA" id="ARBA00023242"/>
    </source>
</evidence>
<dbReference type="InterPro" id="IPR047219">
    <property type="entry name" value="KMT2A_2B_SET"/>
</dbReference>
<dbReference type="InterPro" id="IPR019787">
    <property type="entry name" value="Znf_PHD-finger"/>
</dbReference>
<dbReference type="InterPro" id="IPR003889">
    <property type="entry name" value="FYrich_C"/>
</dbReference>
<dbReference type="PANTHER" id="PTHR45838">
    <property type="entry name" value="HISTONE-LYSINE-N-METHYLTRANSFERASE 2 KMT2 FAMILY MEMBER"/>
    <property type="match status" value="1"/>
</dbReference>
<keyword evidence="7" id="KW-0479">Metal-binding</keyword>
<evidence type="ECO:0000259" key="23">
    <source>
        <dbReference type="PROSITE" id="PS51030"/>
    </source>
</evidence>
<accession>A0A9P0AFK2</accession>
<keyword evidence="9 18" id="KW-0863">Zinc-finger</keyword>
<dbReference type="GO" id="GO:0098687">
    <property type="term" value="C:chromosomal region"/>
    <property type="evidence" value="ECO:0007669"/>
    <property type="project" value="UniProtKB-ARBA"/>
</dbReference>
<evidence type="ECO:0000256" key="12">
    <source>
        <dbReference type="ARBA" id="ARBA00023015"/>
    </source>
</evidence>
<evidence type="ECO:0000313" key="25">
    <source>
        <dbReference type="EMBL" id="CAH0390736.1"/>
    </source>
</evidence>
<dbReference type="GO" id="GO:0032259">
    <property type="term" value="P:methylation"/>
    <property type="evidence" value="ECO:0007669"/>
    <property type="project" value="UniProtKB-KW"/>
</dbReference>
<dbReference type="InterPro" id="IPR013083">
    <property type="entry name" value="Znf_RING/FYVE/PHD"/>
</dbReference>
<dbReference type="CDD" id="cd15506">
    <property type="entry name" value="PHD1_KMT2A_like"/>
    <property type="match status" value="1"/>
</dbReference>
<dbReference type="InterPro" id="IPR034732">
    <property type="entry name" value="EPHD"/>
</dbReference>
<feature type="domain" description="Post-SET" evidence="22">
    <location>
        <begin position="2793"/>
        <end position="2809"/>
    </location>
</feature>
<feature type="domain" description="Nuclear receptor" evidence="23">
    <location>
        <begin position="317"/>
        <end position="435"/>
    </location>
</feature>
<evidence type="ECO:0000313" key="26">
    <source>
        <dbReference type="Proteomes" id="UP001152759"/>
    </source>
</evidence>
<feature type="compositionally biased region" description="Basic and acidic residues" evidence="19">
    <location>
        <begin position="680"/>
        <end position="694"/>
    </location>
</feature>
<dbReference type="CDD" id="cd19170">
    <property type="entry name" value="SET_KMT2A_2B"/>
    <property type="match status" value="1"/>
</dbReference>
<keyword evidence="12" id="KW-0805">Transcription regulation</keyword>
<dbReference type="CDD" id="cd15508">
    <property type="entry name" value="PHD3_KMT2A_like"/>
    <property type="match status" value="1"/>
</dbReference>
<evidence type="ECO:0000256" key="19">
    <source>
        <dbReference type="SAM" id="MobiDB-lite"/>
    </source>
</evidence>
<dbReference type="PROSITE" id="PS51543">
    <property type="entry name" value="FYRC"/>
    <property type="match status" value="1"/>
</dbReference>
<dbReference type="SMART" id="SM00317">
    <property type="entry name" value="SET"/>
    <property type="match status" value="1"/>
</dbReference>
<dbReference type="SMART" id="SM00542">
    <property type="entry name" value="FYRC"/>
    <property type="match status" value="1"/>
</dbReference>
<feature type="domain" description="PHD-type" evidence="20">
    <location>
        <begin position="750"/>
        <end position="807"/>
    </location>
</feature>
<evidence type="ECO:0000256" key="14">
    <source>
        <dbReference type="ARBA" id="ARBA00023125"/>
    </source>
</evidence>
<keyword evidence="6" id="KW-0949">S-adenosyl-L-methionine</keyword>
<evidence type="ECO:0000256" key="13">
    <source>
        <dbReference type="ARBA" id="ARBA00023117"/>
    </source>
</evidence>
<feature type="region of interest" description="Disordered" evidence="19">
    <location>
        <begin position="220"/>
        <end position="241"/>
    </location>
</feature>
<evidence type="ECO:0000256" key="18">
    <source>
        <dbReference type="PROSITE-ProRule" id="PRU00146"/>
    </source>
</evidence>
<dbReference type="Pfam" id="PF13771">
    <property type="entry name" value="zf-HC5HC2H"/>
    <property type="match status" value="1"/>
</dbReference>
<feature type="compositionally biased region" description="Basic and acidic residues" evidence="19">
    <location>
        <begin position="641"/>
        <end position="652"/>
    </location>
</feature>
<keyword evidence="15" id="KW-0804">Transcription</keyword>
<keyword evidence="8" id="KW-0677">Repeat</keyword>
<proteinExistence type="predicted"/>
<dbReference type="Pfam" id="PF00856">
    <property type="entry name" value="SET"/>
    <property type="match status" value="1"/>
</dbReference>
<dbReference type="InterPro" id="IPR001841">
    <property type="entry name" value="Znf_RING"/>
</dbReference>
<protein>
    <recommendedName>
        <fullName evidence="17">Histone-lysine N-methyltransferase trithorax</fullName>
        <ecNumber evidence="2">2.1.1.355</ecNumber>
    </recommendedName>
</protein>
<evidence type="ECO:0000259" key="21">
    <source>
        <dbReference type="PROSITE" id="PS50280"/>
    </source>
</evidence>
<dbReference type="GO" id="GO:0140949">
    <property type="term" value="F:histone H3K9 trimethyltransferase activity"/>
    <property type="evidence" value="ECO:0007669"/>
    <property type="project" value="UniProtKB-EC"/>
</dbReference>
<keyword evidence="11" id="KW-0156">Chromatin regulator</keyword>
<evidence type="ECO:0000256" key="4">
    <source>
        <dbReference type="ARBA" id="ARBA00022603"/>
    </source>
</evidence>
<dbReference type="PROSITE" id="PS51805">
    <property type="entry name" value="EPHD"/>
    <property type="match status" value="1"/>
</dbReference>
<keyword evidence="4" id="KW-0489">Methyltransferase</keyword>
<dbReference type="EC" id="2.1.1.355" evidence="2"/>
<keyword evidence="3" id="KW-0488">Methylation</keyword>
<dbReference type="GO" id="GO:0035097">
    <property type="term" value="C:histone methyltransferase complex"/>
    <property type="evidence" value="ECO:0007669"/>
    <property type="project" value="TreeGrafter"/>
</dbReference>
<feature type="domain" description="SET" evidence="21">
    <location>
        <begin position="2671"/>
        <end position="2787"/>
    </location>
</feature>
<dbReference type="Gene3D" id="2.170.270.10">
    <property type="entry name" value="SET domain"/>
    <property type="match status" value="1"/>
</dbReference>
<dbReference type="Pfam" id="PF05965">
    <property type="entry name" value="FYRC"/>
    <property type="match status" value="1"/>
</dbReference>
<evidence type="ECO:0000256" key="3">
    <source>
        <dbReference type="ARBA" id="ARBA00022481"/>
    </source>
</evidence>
<dbReference type="SUPFAM" id="SSF57903">
    <property type="entry name" value="FYVE/PHD zinc finger"/>
    <property type="match status" value="3"/>
</dbReference>
<evidence type="ECO:0000259" key="24">
    <source>
        <dbReference type="PROSITE" id="PS51805"/>
    </source>
</evidence>
<dbReference type="InterPro" id="IPR001214">
    <property type="entry name" value="SET_dom"/>
</dbReference>
<keyword evidence="26" id="KW-1185">Reference proteome</keyword>
<dbReference type="EMBL" id="OU963866">
    <property type="protein sequence ID" value="CAH0390736.1"/>
    <property type="molecule type" value="Genomic_DNA"/>
</dbReference>
<dbReference type="PROSITE" id="PS50016">
    <property type="entry name" value="ZF_PHD_2"/>
    <property type="match status" value="3"/>
</dbReference>
<feature type="region of interest" description="Disordered" evidence="19">
    <location>
        <begin position="1553"/>
        <end position="1576"/>
    </location>
</feature>
<evidence type="ECO:0000256" key="11">
    <source>
        <dbReference type="ARBA" id="ARBA00022853"/>
    </source>
</evidence>
<dbReference type="InterPro" id="IPR001628">
    <property type="entry name" value="Znf_hrmn_rcpt"/>
</dbReference>
<name>A0A9P0AFK2_BEMTA</name>
<dbReference type="PROSITE" id="PS50280">
    <property type="entry name" value="SET"/>
    <property type="match status" value="1"/>
</dbReference>
<dbReference type="InterPro" id="IPR046341">
    <property type="entry name" value="SET_dom_sf"/>
</dbReference>
<dbReference type="Gene3D" id="1.20.920.10">
    <property type="entry name" value="Bromodomain-like"/>
    <property type="match status" value="1"/>
</dbReference>
<feature type="compositionally biased region" description="Polar residues" evidence="19">
    <location>
        <begin position="1775"/>
        <end position="1790"/>
    </location>
</feature>